<proteinExistence type="predicted"/>
<dbReference type="AlphaFoldDB" id="A0AA39HFW6"/>
<gene>
    <name evidence="2" type="ORF">QR680_017801</name>
</gene>
<comment type="caution">
    <text evidence="2">The sequence shown here is derived from an EMBL/GenBank/DDBJ whole genome shotgun (WGS) entry which is preliminary data.</text>
</comment>
<dbReference type="Proteomes" id="UP001175271">
    <property type="component" value="Unassembled WGS sequence"/>
</dbReference>
<name>A0AA39HFW6_9BILA</name>
<feature type="transmembrane region" description="Helical" evidence="1">
    <location>
        <begin position="23"/>
        <end position="44"/>
    </location>
</feature>
<keyword evidence="3" id="KW-1185">Reference proteome</keyword>
<sequence>MFVVLQILFNLVHHRRFKKAKPFTLHCSLLFLVLLYAFLGGLVFNKLEKDAFERQREEQLKERTDCVMEKVNCVLRNCPDTHTF</sequence>
<evidence type="ECO:0000313" key="2">
    <source>
        <dbReference type="EMBL" id="KAK0405112.1"/>
    </source>
</evidence>
<reference evidence="2" key="1">
    <citation type="submission" date="2023-06" db="EMBL/GenBank/DDBJ databases">
        <title>Genomic analysis of the entomopathogenic nematode Steinernema hermaphroditum.</title>
        <authorList>
            <person name="Schwarz E.M."/>
            <person name="Heppert J.K."/>
            <person name="Baniya A."/>
            <person name="Schwartz H.T."/>
            <person name="Tan C.-H."/>
            <person name="Antoshechkin I."/>
            <person name="Sternberg P.W."/>
            <person name="Goodrich-Blair H."/>
            <person name="Dillman A.R."/>
        </authorList>
    </citation>
    <scope>NUCLEOTIDE SEQUENCE</scope>
    <source>
        <strain evidence="2">PS9179</strain>
        <tissue evidence="2">Whole animal</tissue>
    </source>
</reference>
<evidence type="ECO:0000313" key="3">
    <source>
        <dbReference type="Proteomes" id="UP001175271"/>
    </source>
</evidence>
<keyword evidence="1" id="KW-0472">Membrane</keyword>
<keyword evidence="1" id="KW-1133">Transmembrane helix</keyword>
<protein>
    <submittedName>
        <fullName evidence="2">Uncharacterized protein</fullName>
    </submittedName>
</protein>
<dbReference type="EMBL" id="JAUCMV010000004">
    <property type="protein sequence ID" value="KAK0405112.1"/>
    <property type="molecule type" value="Genomic_DNA"/>
</dbReference>
<dbReference type="Gene3D" id="1.10.287.70">
    <property type="match status" value="1"/>
</dbReference>
<accession>A0AA39HFW6</accession>
<keyword evidence="1" id="KW-0812">Transmembrane</keyword>
<organism evidence="2 3">
    <name type="scientific">Steinernema hermaphroditum</name>
    <dbReference type="NCBI Taxonomy" id="289476"/>
    <lineage>
        <taxon>Eukaryota</taxon>
        <taxon>Metazoa</taxon>
        <taxon>Ecdysozoa</taxon>
        <taxon>Nematoda</taxon>
        <taxon>Chromadorea</taxon>
        <taxon>Rhabditida</taxon>
        <taxon>Tylenchina</taxon>
        <taxon>Panagrolaimomorpha</taxon>
        <taxon>Strongyloidoidea</taxon>
        <taxon>Steinernematidae</taxon>
        <taxon>Steinernema</taxon>
    </lineage>
</organism>
<evidence type="ECO:0000256" key="1">
    <source>
        <dbReference type="SAM" id="Phobius"/>
    </source>
</evidence>